<dbReference type="OMA" id="PVQRTIV"/>
<proteinExistence type="inferred from homology"/>
<evidence type="ECO:0000256" key="3">
    <source>
        <dbReference type="ARBA" id="ARBA00022729"/>
    </source>
</evidence>
<comment type="subcellular location">
    <subcellularLocation>
        <location evidence="1">Secreted</location>
    </subcellularLocation>
</comment>
<dbReference type="HOGENOM" id="CLU_053777_1_0_1"/>
<keyword evidence="3 5" id="KW-0732">Signal</keyword>
<dbReference type="PANTHER" id="PTHR31279">
    <property type="entry name" value="PROTEIN EXORDIUM-LIKE 5"/>
    <property type="match status" value="1"/>
</dbReference>
<keyword evidence="7" id="KW-1185">Reference proteome</keyword>
<dbReference type="EMBL" id="GL377625">
    <property type="protein sequence ID" value="EFJ14962.1"/>
    <property type="molecule type" value="Genomic_DNA"/>
</dbReference>
<evidence type="ECO:0000256" key="5">
    <source>
        <dbReference type="SAM" id="SignalP"/>
    </source>
</evidence>
<evidence type="ECO:0000256" key="2">
    <source>
        <dbReference type="ARBA" id="ARBA00022525"/>
    </source>
</evidence>
<evidence type="ECO:0000256" key="1">
    <source>
        <dbReference type="ARBA" id="ARBA00004613"/>
    </source>
</evidence>
<dbReference type="KEGG" id="smo:SELMODRAFT_156322"/>
<gene>
    <name evidence="6" type="ORF">SELMODRAFT_156322</name>
</gene>
<dbReference type="PANTHER" id="PTHR31279:SF58">
    <property type="entry name" value="PROTEIN EXORDIUM-LIKE 2"/>
    <property type="match status" value="1"/>
</dbReference>
<evidence type="ECO:0000313" key="7">
    <source>
        <dbReference type="Proteomes" id="UP000001514"/>
    </source>
</evidence>
<accession>D8SL44</accession>
<dbReference type="AlphaFoldDB" id="D8SL44"/>
<feature type="signal peptide" evidence="5">
    <location>
        <begin position="1"/>
        <end position="22"/>
    </location>
</feature>
<dbReference type="OrthoDB" id="2016249at2759"/>
<reference evidence="6 7" key="1">
    <citation type="journal article" date="2011" name="Science">
        <title>The Selaginella genome identifies genetic changes associated with the evolution of vascular plants.</title>
        <authorList>
            <person name="Banks J.A."/>
            <person name="Nishiyama T."/>
            <person name="Hasebe M."/>
            <person name="Bowman J.L."/>
            <person name="Gribskov M."/>
            <person name="dePamphilis C."/>
            <person name="Albert V.A."/>
            <person name="Aono N."/>
            <person name="Aoyama T."/>
            <person name="Ambrose B.A."/>
            <person name="Ashton N.W."/>
            <person name="Axtell M.J."/>
            <person name="Barker E."/>
            <person name="Barker M.S."/>
            <person name="Bennetzen J.L."/>
            <person name="Bonawitz N.D."/>
            <person name="Chapple C."/>
            <person name="Cheng C."/>
            <person name="Correa L.G."/>
            <person name="Dacre M."/>
            <person name="DeBarry J."/>
            <person name="Dreyer I."/>
            <person name="Elias M."/>
            <person name="Engstrom E.M."/>
            <person name="Estelle M."/>
            <person name="Feng L."/>
            <person name="Finet C."/>
            <person name="Floyd S.K."/>
            <person name="Frommer W.B."/>
            <person name="Fujita T."/>
            <person name="Gramzow L."/>
            <person name="Gutensohn M."/>
            <person name="Harholt J."/>
            <person name="Hattori M."/>
            <person name="Heyl A."/>
            <person name="Hirai T."/>
            <person name="Hiwatashi Y."/>
            <person name="Ishikawa M."/>
            <person name="Iwata M."/>
            <person name="Karol K.G."/>
            <person name="Koehler B."/>
            <person name="Kolukisaoglu U."/>
            <person name="Kubo M."/>
            <person name="Kurata T."/>
            <person name="Lalonde S."/>
            <person name="Li K."/>
            <person name="Li Y."/>
            <person name="Litt A."/>
            <person name="Lyons E."/>
            <person name="Manning G."/>
            <person name="Maruyama T."/>
            <person name="Michael T.P."/>
            <person name="Mikami K."/>
            <person name="Miyazaki S."/>
            <person name="Morinaga S."/>
            <person name="Murata T."/>
            <person name="Mueller-Roeber B."/>
            <person name="Nelson D.R."/>
            <person name="Obara M."/>
            <person name="Oguri Y."/>
            <person name="Olmstead R.G."/>
            <person name="Onodera N."/>
            <person name="Petersen B.L."/>
            <person name="Pils B."/>
            <person name="Prigge M."/>
            <person name="Rensing S.A."/>
            <person name="Riano-Pachon D.M."/>
            <person name="Roberts A.W."/>
            <person name="Sato Y."/>
            <person name="Scheller H.V."/>
            <person name="Schulz B."/>
            <person name="Schulz C."/>
            <person name="Shakirov E.V."/>
            <person name="Shibagaki N."/>
            <person name="Shinohara N."/>
            <person name="Shippen D.E."/>
            <person name="Soerensen I."/>
            <person name="Sotooka R."/>
            <person name="Sugimoto N."/>
            <person name="Sugita M."/>
            <person name="Sumikawa N."/>
            <person name="Tanurdzic M."/>
            <person name="Theissen G."/>
            <person name="Ulvskov P."/>
            <person name="Wakazuki S."/>
            <person name="Weng J.K."/>
            <person name="Willats W.W."/>
            <person name="Wipf D."/>
            <person name="Wolf P.G."/>
            <person name="Yang L."/>
            <person name="Zimmer A.D."/>
            <person name="Zhu Q."/>
            <person name="Mitros T."/>
            <person name="Hellsten U."/>
            <person name="Loque D."/>
            <person name="Otillar R."/>
            <person name="Salamov A."/>
            <person name="Schmutz J."/>
            <person name="Shapiro H."/>
            <person name="Lindquist E."/>
            <person name="Lucas S."/>
            <person name="Rokhsar D."/>
            <person name="Grigoriev I.V."/>
        </authorList>
    </citation>
    <scope>NUCLEOTIDE SEQUENCE [LARGE SCALE GENOMIC DNA]</scope>
</reference>
<sequence>MKISSSLLCLLSILASLLLSDARLVGFHDLKRALVPETPLVLDYHGGPLLAGKGSLDIYLVWYGSFTPAQKSIVRDFFASFDAKAAKVAPTLPSVSKWWEVTARYKDGNGTHVFEAIKVVKEIQDDYSMGKKLDRNGTQELILRNVFSGRFPMDTDSFYLVLTAKDVAEHGFCQQSCGYHRHTNETLEPAKDPTMPYGWVGDSTVQCSGRCAWPFAHPRDFFGPDKEPLLPPNGDVGMDGLLINVATVLIGAATNPYGTGYYQGHHHAHLGAATACAGIYGKGAFPGHPGELLVDSKSGASYNAYGINGRKFLLPAVWDPDTKKCAYPAPTPI</sequence>
<protein>
    <submittedName>
        <fullName evidence="6">Uncharacterized protein</fullName>
    </submittedName>
</protein>
<keyword evidence="2" id="KW-0964">Secreted</keyword>
<dbReference type="Proteomes" id="UP000001514">
    <property type="component" value="Unassembled WGS sequence"/>
</dbReference>
<feature type="chain" id="PRO_5003122819" evidence="5">
    <location>
        <begin position="23"/>
        <end position="333"/>
    </location>
</feature>
<evidence type="ECO:0000313" key="6">
    <source>
        <dbReference type="EMBL" id="EFJ14962.1"/>
    </source>
</evidence>
<dbReference type="Pfam" id="PF04674">
    <property type="entry name" value="Phi_1"/>
    <property type="match status" value="1"/>
</dbReference>
<dbReference type="eggNOG" id="ENOG502QT48">
    <property type="taxonomic scope" value="Eukaryota"/>
</dbReference>
<dbReference type="InParanoid" id="D8SL44"/>
<comment type="similarity">
    <text evidence="4">Belongs to the EXORDIUM family.</text>
</comment>
<dbReference type="InterPro" id="IPR006766">
    <property type="entry name" value="EXORDIUM-like"/>
</dbReference>
<dbReference type="Gramene" id="EFJ14962">
    <property type="protein sequence ID" value="EFJ14962"/>
    <property type="gene ID" value="SELMODRAFT_156322"/>
</dbReference>
<organism evidence="7">
    <name type="scientific">Selaginella moellendorffii</name>
    <name type="common">Spikemoss</name>
    <dbReference type="NCBI Taxonomy" id="88036"/>
    <lineage>
        <taxon>Eukaryota</taxon>
        <taxon>Viridiplantae</taxon>
        <taxon>Streptophyta</taxon>
        <taxon>Embryophyta</taxon>
        <taxon>Tracheophyta</taxon>
        <taxon>Lycopodiopsida</taxon>
        <taxon>Selaginellales</taxon>
        <taxon>Selaginellaceae</taxon>
        <taxon>Selaginella</taxon>
    </lineage>
</organism>
<dbReference type="GO" id="GO:0005576">
    <property type="term" value="C:extracellular region"/>
    <property type="evidence" value="ECO:0007669"/>
    <property type="project" value="UniProtKB-SubCell"/>
</dbReference>
<evidence type="ECO:0000256" key="4">
    <source>
        <dbReference type="ARBA" id="ARBA00023591"/>
    </source>
</evidence>
<name>D8SL44_SELML</name>